<dbReference type="EMBL" id="CP104694">
    <property type="protein sequence ID" value="UXI69461.1"/>
    <property type="molecule type" value="Genomic_DNA"/>
</dbReference>
<dbReference type="SUPFAM" id="SSF55961">
    <property type="entry name" value="Bet v1-like"/>
    <property type="match status" value="1"/>
</dbReference>
<accession>A0ABY6BLL3</accession>
<evidence type="ECO:0000313" key="1">
    <source>
        <dbReference type="EMBL" id="UXI69461.1"/>
    </source>
</evidence>
<dbReference type="RefSeq" id="WP_261696416.1">
    <property type="nucleotide sequence ID" value="NZ_CP104694.1"/>
</dbReference>
<gene>
    <name evidence="1" type="ORF">N4264_07375</name>
</gene>
<dbReference type="CDD" id="cd07812">
    <property type="entry name" value="SRPBCC"/>
    <property type="match status" value="1"/>
</dbReference>
<dbReference type="Proteomes" id="UP001064632">
    <property type="component" value="Chromosome"/>
</dbReference>
<keyword evidence="2" id="KW-1185">Reference proteome</keyword>
<organism evidence="1 2">
    <name type="scientific">Tahibacter amnicola</name>
    <dbReference type="NCBI Taxonomy" id="2976241"/>
    <lineage>
        <taxon>Bacteria</taxon>
        <taxon>Pseudomonadati</taxon>
        <taxon>Pseudomonadota</taxon>
        <taxon>Gammaproteobacteria</taxon>
        <taxon>Lysobacterales</taxon>
        <taxon>Rhodanobacteraceae</taxon>
        <taxon>Tahibacter</taxon>
    </lineage>
</organism>
<reference evidence="1" key="1">
    <citation type="submission" date="2022-09" db="EMBL/GenBank/DDBJ databases">
        <title>Tahibacter sp. nov., isolated from a fresh water.</title>
        <authorList>
            <person name="Baek J.H."/>
            <person name="Lee J.K."/>
            <person name="Kim J.M."/>
            <person name="Jeon C.O."/>
        </authorList>
    </citation>
    <scope>NUCLEOTIDE SEQUENCE</scope>
    <source>
        <strain evidence="1">W38</strain>
    </source>
</reference>
<sequence>MPVINVHERVLAAPLDAVGGLIDTLASADDRLWPRAQWMPMRLSAPLGEGAAGGHGPVRYRVEHYEPSRAVRFRFEGPRGFDGWHGLDVAAINATATRLRHVLQMRPQGLARLSWPLFFRPLHDALLEDALACAERALGLPVRVVPWTRQVCVLRWIAGRGKTPPQMSGSIAAPGA</sequence>
<evidence type="ECO:0000313" key="2">
    <source>
        <dbReference type="Proteomes" id="UP001064632"/>
    </source>
</evidence>
<protein>
    <submittedName>
        <fullName evidence="1">SRPBCC family protein</fullName>
    </submittedName>
</protein>
<proteinExistence type="predicted"/>
<name>A0ABY6BLL3_9GAMM</name>